<dbReference type="PANTHER" id="PTHR10889:SF1">
    <property type="entry name" value="DEOXYRIBOSE-PHOSPHATE ALDOLASE"/>
    <property type="match status" value="1"/>
</dbReference>
<dbReference type="PANTHER" id="PTHR10889">
    <property type="entry name" value="DEOXYRIBOSE-PHOSPHATE ALDOLASE"/>
    <property type="match status" value="1"/>
</dbReference>
<dbReference type="GO" id="GO:0009264">
    <property type="term" value="P:deoxyribonucleotide catabolic process"/>
    <property type="evidence" value="ECO:0007669"/>
    <property type="project" value="UniProtKB-UniRule"/>
</dbReference>
<dbReference type="SUPFAM" id="SSF51569">
    <property type="entry name" value="Aldolase"/>
    <property type="match status" value="1"/>
</dbReference>
<dbReference type="FunFam" id="3.20.20.70:FF:000044">
    <property type="entry name" value="Deoxyribose-phosphate aldolase"/>
    <property type="match status" value="1"/>
</dbReference>
<keyword evidence="11" id="KW-1185">Reference proteome</keyword>
<dbReference type="GO" id="GO:0016052">
    <property type="term" value="P:carbohydrate catabolic process"/>
    <property type="evidence" value="ECO:0007669"/>
    <property type="project" value="TreeGrafter"/>
</dbReference>
<keyword evidence="5 8" id="KW-0704">Schiff base</keyword>
<dbReference type="AlphaFoldDB" id="A0A4Y8PS30"/>
<dbReference type="InterPro" id="IPR013785">
    <property type="entry name" value="Aldolase_TIM"/>
</dbReference>
<evidence type="ECO:0000256" key="1">
    <source>
        <dbReference type="ARBA" id="ARBA00010936"/>
    </source>
</evidence>
<comment type="subcellular location">
    <subcellularLocation>
        <location evidence="8">Cytoplasm</location>
    </subcellularLocation>
</comment>
<dbReference type="Pfam" id="PF00293">
    <property type="entry name" value="NUDIX"/>
    <property type="match status" value="1"/>
</dbReference>
<dbReference type="PROSITE" id="PS51462">
    <property type="entry name" value="NUDIX"/>
    <property type="match status" value="1"/>
</dbReference>
<dbReference type="InterPro" id="IPR015797">
    <property type="entry name" value="NUDIX_hydrolase-like_dom_sf"/>
</dbReference>
<accession>A0A4Y8PS30</accession>
<reference evidence="10 11" key="1">
    <citation type="submission" date="2017-03" db="EMBL/GenBank/DDBJ databases">
        <title>Isolation of Levoglucosan Utilizing Bacteria.</title>
        <authorList>
            <person name="Arya A.S."/>
        </authorList>
    </citation>
    <scope>NUCLEOTIDE SEQUENCE [LARGE SCALE GENOMIC DNA]</scope>
    <source>
        <strain evidence="10 11">MEC069</strain>
    </source>
</reference>
<keyword evidence="4 8" id="KW-0456">Lyase</keyword>
<dbReference type="RefSeq" id="WP_134757041.1">
    <property type="nucleotide sequence ID" value="NZ_MYFO02000016.1"/>
</dbReference>
<dbReference type="UniPathway" id="UPA00002">
    <property type="reaction ID" value="UER00468"/>
</dbReference>
<dbReference type="GO" id="GO:0006018">
    <property type="term" value="P:2-deoxyribose 1-phosphate catabolic process"/>
    <property type="evidence" value="ECO:0007669"/>
    <property type="project" value="UniProtKB-UniRule"/>
</dbReference>
<dbReference type="Pfam" id="PF01791">
    <property type="entry name" value="DeoC"/>
    <property type="match status" value="1"/>
</dbReference>
<dbReference type="OrthoDB" id="9778711at2"/>
<dbReference type="InterPro" id="IPR028581">
    <property type="entry name" value="DeoC_typeI"/>
</dbReference>
<dbReference type="NCBIfam" id="TIGR00126">
    <property type="entry name" value="deoC"/>
    <property type="match status" value="1"/>
</dbReference>
<proteinExistence type="inferred from homology"/>
<feature type="domain" description="Nudix hydrolase" evidence="9">
    <location>
        <begin position="1"/>
        <end position="132"/>
    </location>
</feature>
<gene>
    <name evidence="8" type="primary">deoC</name>
    <name evidence="10" type="ORF">B5M42_22565</name>
</gene>
<dbReference type="InterPro" id="IPR011343">
    <property type="entry name" value="DeoC"/>
</dbReference>
<evidence type="ECO:0000313" key="10">
    <source>
        <dbReference type="EMBL" id="TFE83582.1"/>
    </source>
</evidence>
<dbReference type="Proteomes" id="UP000298246">
    <property type="component" value="Unassembled WGS sequence"/>
</dbReference>
<dbReference type="PROSITE" id="PS00893">
    <property type="entry name" value="NUDIX_BOX"/>
    <property type="match status" value="1"/>
</dbReference>
<dbReference type="HAMAP" id="MF_00114">
    <property type="entry name" value="DeoC_type1"/>
    <property type="match status" value="1"/>
</dbReference>
<evidence type="ECO:0000256" key="2">
    <source>
        <dbReference type="ARBA" id="ARBA00022490"/>
    </source>
</evidence>
<comment type="pathway">
    <text evidence="8">Carbohydrate degradation; 2-deoxy-D-ribose 1-phosphate degradation; D-glyceraldehyde 3-phosphate and acetaldehyde from 2-deoxy-alpha-D-ribose 1-phosphate: step 2/2.</text>
</comment>
<dbReference type="CDD" id="cd00959">
    <property type="entry name" value="DeoC"/>
    <property type="match status" value="1"/>
</dbReference>
<dbReference type="SMART" id="SM01133">
    <property type="entry name" value="DeoC"/>
    <property type="match status" value="1"/>
</dbReference>
<dbReference type="Gene3D" id="3.20.20.70">
    <property type="entry name" value="Aldolase class I"/>
    <property type="match status" value="1"/>
</dbReference>
<feature type="active site" description="Proton donor/acceptor" evidence="8">
    <location>
        <position position="330"/>
    </location>
</feature>
<feature type="active site" description="Schiff-base intermediate with acetaldehyde" evidence="8">
    <location>
        <position position="301"/>
    </location>
</feature>
<sequence>MKEISAGGVVFRREADELLIQLIQDRFGNMTLAKGKMEPGETVEETALREIGEETGIHGRIVGPLERIAYRFSDAVKGDVEKEVHYYLVEALDADVQVQVEEISDVLWLTPEEAWKRQLESGYDNNNVVLHKALARLGCRAASIRDMPAAQLAKYIDHTLLIPGAGAAAIDKLCAEAKQYGFYSVCVNSVWVERCAAALAGSGVQIAAVVGFPFGASLSEVKAFEAAAAVRCGATEIDTVLPVGLLIDGQDDAVRDDIRQVVDAVRGQAIVKVILETGLLNDEQKARACRLSEQAGAHFVKTSTGFGHGGATVEDVRLMYASITPALTVKASGGVRDRETALQMIEAGATRLGTSSGVAIMSGGSSGSSY</sequence>
<dbReference type="InterPro" id="IPR020084">
    <property type="entry name" value="NUDIX_hydrolase_CS"/>
</dbReference>
<dbReference type="CDD" id="cd03673">
    <property type="entry name" value="NUDIX_Ap6A_hydrolase"/>
    <property type="match status" value="1"/>
</dbReference>
<evidence type="ECO:0000256" key="8">
    <source>
        <dbReference type="HAMAP-Rule" id="MF_00114"/>
    </source>
</evidence>
<dbReference type="GO" id="GO:0016787">
    <property type="term" value="F:hydrolase activity"/>
    <property type="evidence" value="ECO:0007669"/>
    <property type="project" value="UniProtKB-KW"/>
</dbReference>
<organism evidence="10 11">
    <name type="scientific">Paenibacillus athensensis</name>
    <dbReference type="NCBI Taxonomy" id="1967502"/>
    <lineage>
        <taxon>Bacteria</taxon>
        <taxon>Bacillati</taxon>
        <taxon>Bacillota</taxon>
        <taxon>Bacilli</taxon>
        <taxon>Bacillales</taxon>
        <taxon>Paenibacillaceae</taxon>
        <taxon>Paenibacillus</taxon>
    </lineage>
</organism>
<comment type="catalytic activity">
    <reaction evidence="6 8">
        <text>2-deoxy-D-ribose 5-phosphate = D-glyceraldehyde 3-phosphate + acetaldehyde</text>
        <dbReference type="Rhea" id="RHEA:12821"/>
        <dbReference type="ChEBI" id="CHEBI:15343"/>
        <dbReference type="ChEBI" id="CHEBI:59776"/>
        <dbReference type="ChEBI" id="CHEBI:62877"/>
        <dbReference type="EC" id="4.1.2.4"/>
    </reaction>
</comment>
<dbReference type="GO" id="GO:0004139">
    <property type="term" value="F:deoxyribose-phosphate aldolase activity"/>
    <property type="evidence" value="ECO:0007669"/>
    <property type="project" value="UniProtKB-UniRule"/>
</dbReference>
<dbReference type="EMBL" id="MYFO01000046">
    <property type="protein sequence ID" value="TFE83582.1"/>
    <property type="molecule type" value="Genomic_DNA"/>
</dbReference>
<name>A0A4Y8PS30_9BACL</name>
<evidence type="ECO:0000256" key="5">
    <source>
        <dbReference type="ARBA" id="ARBA00023270"/>
    </source>
</evidence>
<feature type="active site" description="Proton donor/acceptor" evidence="8">
    <location>
        <position position="238"/>
    </location>
</feature>
<evidence type="ECO:0000256" key="7">
    <source>
        <dbReference type="ARBA" id="ARBA00056337"/>
    </source>
</evidence>
<evidence type="ECO:0000259" key="9">
    <source>
        <dbReference type="PROSITE" id="PS51462"/>
    </source>
</evidence>
<dbReference type="Gene3D" id="3.90.79.10">
    <property type="entry name" value="Nucleoside Triphosphate Pyrophosphohydrolase"/>
    <property type="match status" value="1"/>
</dbReference>
<comment type="function">
    <text evidence="7 8">Catalyzes a reversible aldol reaction between acetaldehyde and D-glyceraldehyde 3-phosphate to generate 2-deoxy-D-ribose 5-phosphate.</text>
</comment>
<dbReference type="SUPFAM" id="SSF55811">
    <property type="entry name" value="Nudix"/>
    <property type="match status" value="1"/>
</dbReference>
<dbReference type="InterPro" id="IPR000086">
    <property type="entry name" value="NUDIX_hydrolase_dom"/>
</dbReference>
<dbReference type="InterPro" id="IPR002915">
    <property type="entry name" value="DeoC/FbaB/LacD_aldolase"/>
</dbReference>
<evidence type="ECO:0000256" key="4">
    <source>
        <dbReference type="ARBA" id="ARBA00023239"/>
    </source>
</evidence>
<keyword evidence="2 8" id="KW-0963">Cytoplasm</keyword>
<dbReference type="GO" id="GO:0005737">
    <property type="term" value="C:cytoplasm"/>
    <property type="evidence" value="ECO:0007669"/>
    <property type="project" value="UniProtKB-SubCell"/>
</dbReference>
<protein>
    <recommendedName>
        <fullName evidence="8">Deoxyribose-phosphate aldolase</fullName>
        <shortName evidence="8">DERA</shortName>
        <ecNumber evidence="8">4.1.2.4</ecNumber>
    </recommendedName>
    <alternativeName>
        <fullName evidence="8">2-deoxy-D-ribose 5-phosphate aldolase</fullName>
    </alternativeName>
    <alternativeName>
        <fullName evidence="8">Phosphodeoxyriboaldolase</fullName>
        <shortName evidence="8">Deoxyriboaldolase</shortName>
    </alternativeName>
</protein>
<evidence type="ECO:0000256" key="6">
    <source>
        <dbReference type="ARBA" id="ARBA00048791"/>
    </source>
</evidence>
<comment type="similarity">
    <text evidence="1 8">Belongs to the DeoC/FbaB aldolase family. DeoC type 1 subfamily.</text>
</comment>
<evidence type="ECO:0000256" key="3">
    <source>
        <dbReference type="ARBA" id="ARBA00022801"/>
    </source>
</evidence>
<dbReference type="EC" id="4.1.2.4" evidence="8"/>
<comment type="caution">
    <text evidence="10">The sequence shown here is derived from an EMBL/GenBank/DDBJ whole genome shotgun (WGS) entry which is preliminary data.</text>
</comment>
<evidence type="ECO:0000313" key="11">
    <source>
        <dbReference type="Proteomes" id="UP000298246"/>
    </source>
</evidence>
<keyword evidence="3" id="KW-0378">Hydrolase</keyword>